<accession>A0A1N6UB24</accession>
<proteinExistence type="predicted"/>
<organism evidence="2 3">
    <name type="scientific">Maribacter ulvicola</name>
    <dbReference type="NCBI Taxonomy" id="228959"/>
    <lineage>
        <taxon>Bacteria</taxon>
        <taxon>Pseudomonadati</taxon>
        <taxon>Bacteroidota</taxon>
        <taxon>Flavobacteriia</taxon>
        <taxon>Flavobacteriales</taxon>
        <taxon>Flavobacteriaceae</taxon>
        <taxon>Maribacter</taxon>
    </lineage>
</organism>
<sequence>MERFIKQVNKQHSGKKVLVLFLLTNIVYAYMLLVTIPATMEFSNGLQLLDMMPAGYDLAYVNTLFQTLGDTGRQMYLTKQIPVDMIYPLLFGISYAAVLAYFLLKLPKLNPKYLYLCLLPVIAGLADYLENMGIISMLNTYPTLTETTVTITSIFSVIKSSTTSMYFMALIVVLIGLGVRRLKPRGKNLQQ</sequence>
<feature type="transmembrane region" description="Helical" evidence="1">
    <location>
        <begin position="85"/>
        <end position="104"/>
    </location>
</feature>
<dbReference type="Proteomes" id="UP000186953">
    <property type="component" value="Unassembled WGS sequence"/>
</dbReference>
<keyword evidence="1" id="KW-1133">Transmembrane helix</keyword>
<dbReference type="OrthoDB" id="5198105at2"/>
<dbReference type="RefSeq" id="WP_076548246.1">
    <property type="nucleotide sequence ID" value="NZ_FTMA01000002.1"/>
</dbReference>
<reference evidence="3" key="1">
    <citation type="submission" date="2017-01" db="EMBL/GenBank/DDBJ databases">
        <authorList>
            <person name="Varghese N."/>
            <person name="Submissions S."/>
        </authorList>
    </citation>
    <scope>NUCLEOTIDE SEQUENCE [LARGE SCALE GENOMIC DNA]</scope>
    <source>
        <strain evidence="3">DSM 15366</strain>
    </source>
</reference>
<gene>
    <name evidence="2" type="ORF">SAMN05421797_102278</name>
</gene>
<keyword evidence="3" id="KW-1185">Reference proteome</keyword>
<dbReference type="EMBL" id="FTMA01000002">
    <property type="protein sequence ID" value="SIQ62878.1"/>
    <property type="molecule type" value="Genomic_DNA"/>
</dbReference>
<name>A0A1N6UB24_9FLAO</name>
<keyword evidence="1" id="KW-0812">Transmembrane</keyword>
<feature type="transmembrane region" description="Helical" evidence="1">
    <location>
        <begin position="165"/>
        <end position="182"/>
    </location>
</feature>
<feature type="transmembrane region" description="Helical" evidence="1">
    <location>
        <begin position="20"/>
        <end position="40"/>
    </location>
</feature>
<dbReference type="AlphaFoldDB" id="A0A1N6UB24"/>
<evidence type="ECO:0000256" key="1">
    <source>
        <dbReference type="SAM" id="Phobius"/>
    </source>
</evidence>
<feature type="transmembrane region" description="Helical" evidence="1">
    <location>
        <begin position="113"/>
        <end position="129"/>
    </location>
</feature>
<dbReference type="STRING" id="228959.SAMN05421797_102278"/>
<keyword evidence="1" id="KW-0472">Membrane</keyword>
<evidence type="ECO:0000313" key="2">
    <source>
        <dbReference type="EMBL" id="SIQ62878.1"/>
    </source>
</evidence>
<protein>
    <submittedName>
        <fullName evidence="2">Uncharacterized protein</fullName>
    </submittedName>
</protein>
<evidence type="ECO:0000313" key="3">
    <source>
        <dbReference type="Proteomes" id="UP000186953"/>
    </source>
</evidence>